<evidence type="ECO:0000256" key="2">
    <source>
        <dbReference type="SAM" id="MobiDB-lite"/>
    </source>
</evidence>
<dbReference type="EMBL" id="CAWUOM010000081">
    <property type="protein sequence ID" value="CAK7271041.1"/>
    <property type="molecule type" value="Genomic_DNA"/>
</dbReference>
<comment type="caution">
    <text evidence="3">The sequence shown here is derived from an EMBL/GenBank/DDBJ whole genome shotgun (WGS) entry which is preliminary data.</text>
</comment>
<protein>
    <recommendedName>
        <fullName evidence="5">Oxidoreductase AflY</fullName>
    </recommendedName>
</protein>
<dbReference type="Proteomes" id="UP001642501">
    <property type="component" value="Unassembled WGS sequence"/>
</dbReference>
<dbReference type="PANTHER" id="PTHR35870">
    <property type="entry name" value="PROTEIN, PUTATIVE (AFU_ORTHOLOGUE AFUA_5G03330)-RELATED"/>
    <property type="match status" value="1"/>
</dbReference>
<reference evidence="3 4" key="1">
    <citation type="submission" date="2024-01" db="EMBL/GenBank/DDBJ databases">
        <authorList>
            <person name="Allen C."/>
            <person name="Tagirdzhanova G."/>
        </authorList>
    </citation>
    <scope>NUCLEOTIDE SEQUENCE [LARGE SCALE GENOMIC DNA]</scope>
    <source>
        <strain evidence="3 4">CBS 573.63</strain>
    </source>
</reference>
<gene>
    <name evidence="3" type="ORF">SEPCBS57363_004413</name>
</gene>
<proteinExistence type="predicted"/>
<evidence type="ECO:0008006" key="5">
    <source>
        <dbReference type="Google" id="ProtNLM"/>
    </source>
</evidence>
<evidence type="ECO:0000313" key="4">
    <source>
        <dbReference type="Proteomes" id="UP001642501"/>
    </source>
</evidence>
<feature type="compositionally biased region" description="Acidic residues" evidence="2">
    <location>
        <begin position="205"/>
        <end position="219"/>
    </location>
</feature>
<accession>A0ABP0DRW9</accession>
<keyword evidence="1" id="KW-0560">Oxidoreductase</keyword>
<dbReference type="InterPro" id="IPR025337">
    <property type="entry name" value="Questin_oxidase-like"/>
</dbReference>
<dbReference type="Pfam" id="PF14027">
    <property type="entry name" value="Questin_oxidase"/>
    <property type="match status" value="1"/>
</dbReference>
<evidence type="ECO:0000256" key="1">
    <source>
        <dbReference type="ARBA" id="ARBA00023002"/>
    </source>
</evidence>
<sequence length="490" mass="54288">MPLLSSIPIVGPFIDAAFRALVGPTVASARGLESVTIHPVETSPEKRPRTLKHLLRGNHANHALLYGPHNSRHNHMAHALCSAYLLGATPEQLNRIYDAVAPHLVPWQNSPAEIADVDWRDYLGDPAYQRAYVDFFEDVLAEHSIAYSWRTVVETYLLGQGRRQRGDDDDDNVMVEGDQVQQIFSSRVHPGKGKGYRENHGNGSDNDDNNGNNDEDDDADNHPLLHSLISGLGHPLIHLAYAFEMDSRVLAMEALGMSAVTYNPAFAKKFGLDEEGLLRQVPSSLQGLSLQALVDRVALDQRFAAVAPGRMSAESVLLAAPSTDVEAALLEYWLAWDLSGGSDKNLLPRMREAQDVAVAMLIASVKPGTHSYNFFLCHVLTTSHAVRVLLPEIPAAMHASILRQWWLLTLAVYVSVGRPAVDPDNVPTNRNGKGWAYVEQQAVSSRWSTDAHYIQTIRSIKEATRTWGDVRDNYLNAVVWFVDDFAGWVR</sequence>
<organism evidence="3 4">
    <name type="scientific">Sporothrix epigloea</name>
    <dbReference type="NCBI Taxonomy" id="1892477"/>
    <lineage>
        <taxon>Eukaryota</taxon>
        <taxon>Fungi</taxon>
        <taxon>Dikarya</taxon>
        <taxon>Ascomycota</taxon>
        <taxon>Pezizomycotina</taxon>
        <taxon>Sordariomycetes</taxon>
        <taxon>Sordariomycetidae</taxon>
        <taxon>Ophiostomatales</taxon>
        <taxon>Ophiostomataceae</taxon>
        <taxon>Sporothrix</taxon>
    </lineage>
</organism>
<keyword evidence="4" id="KW-1185">Reference proteome</keyword>
<evidence type="ECO:0000313" key="3">
    <source>
        <dbReference type="EMBL" id="CAK7271041.1"/>
    </source>
</evidence>
<feature type="region of interest" description="Disordered" evidence="2">
    <location>
        <begin position="184"/>
        <end position="222"/>
    </location>
</feature>
<dbReference type="PANTHER" id="PTHR35870:SF6">
    <property type="entry name" value="MGS207 PROTEIN"/>
    <property type="match status" value="1"/>
</dbReference>
<name>A0ABP0DRW9_9PEZI</name>